<dbReference type="PANTHER" id="PTHR30055:SF148">
    <property type="entry name" value="TETR-FAMILY TRANSCRIPTIONAL REGULATOR"/>
    <property type="match status" value="1"/>
</dbReference>
<dbReference type="PROSITE" id="PS50977">
    <property type="entry name" value="HTH_TETR_2"/>
    <property type="match status" value="1"/>
</dbReference>
<accession>A0A344L7U3</accession>
<dbReference type="Pfam" id="PF16859">
    <property type="entry name" value="TetR_C_11"/>
    <property type="match status" value="1"/>
</dbReference>
<keyword evidence="2 4" id="KW-0238">DNA-binding</keyword>
<evidence type="ECO:0000256" key="4">
    <source>
        <dbReference type="PROSITE-ProRule" id="PRU00335"/>
    </source>
</evidence>
<sequence length="188" mass="20285">MPDGRGPRRAQEIFTATLELLTELGYDGLTVEGVAARSGVNKTTLYRWWPSKDALLGAALLDARIFELSIPDTGSLRGDLESLLRQVNRLLTGAKTGAIASAALSAALHRPELATVLGAFFGDRLSQELPIFDRARARGELPDGTDPRLLMDLLGGALWMRALIRQEAPKPAFVREIVDVVLRGAAVA</sequence>
<evidence type="ECO:0000259" key="5">
    <source>
        <dbReference type="PROSITE" id="PS50977"/>
    </source>
</evidence>
<dbReference type="InterPro" id="IPR009057">
    <property type="entry name" value="Homeodomain-like_sf"/>
</dbReference>
<dbReference type="Pfam" id="PF00440">
    <property type="entry name" value="TetR_N"/>
    <property type="match status" value="1"/>
</dbReference>
<organism evidence="6 7">
    <name type="scientific">Amycolatopsis albispora</name>
    <dbReference type="NCBI Taxonomy" id="1804986"/>
    <lineage>
        <taxon>Bacteria</taxon>
        <taxon>Bacillati</taxon>
        <taxon>Actinomycetota</taxon>
        <taxon>Actinomycetes</taxon>
        <taxon>Pseudonocardiales</taxon>
        <taxon>Pseudonocardiaceae</taxon>
        <taxon>Amycolatopsis</taxon>
    </lineage>
</organism>
<proteinExistence type="predicted"/>
<evidence type="ECO:0000256" key="2">
    <source>
        <dbReference type="ARBA" id="ARBA00023125"/>
    </source>
</evidence>
<name>A0A344L7U3_9PSEU</name>
<dbReference type="EMBL" id="CP015163">
    <property type="protein sequence ID" value="AXB44117.1"/>
    <property type="molecule type" value="Genomic_DNA"/>
</dbReference>
<dbReference type="SUPFAM" id="SSF48498">
    <property type="entry name" value="Tetracyclin repressor-like, C-terminal domain"/>
    <property type="match status" value="1"/>
</dbReference>
<dbReference type="KEGG" id="aab:A4R43_17620"/>
<protein>
    <submittedName>
        <fullName evidence="6">TetR family transcriptional regulator</fullName>
    </submittedName>
</protein>
<dbReference type="InterPro" id="IPR036271">
    <property type="entry name" value="Tet_transcr_reg_TetR-rel_C_sf"/>
</dbReference>
<gene>
    <name evidence="6" type="ORF">A4R43_17620</name>
</gene>
<feature type="domain" description="HTH tetR-type" evidence="5">
    <location>
        <begin position="7"/>
        <end position="67"/>
    </location>
</feature>
<dbReference type="PRINTS" id="PR00455">
    <property type="entry name" value="HTHTETR"/>
</dbReference>
<dbReference type="PANTHER" id="PTHR30055">
    <property type="entry name" value="HTH-TYPE TRANSCRIPTIONAL REGULATOR RUTR"/>
    <property type="match status" value="1"/>
</dbReference>
<keyword evidence="7" id="KW-1185">Reference proteome</keyword>
<reference evidence="6 7" key="1">
    <citation type="submission" date="2016-04" db="EMBL/GenBank/DDBJ databases">
        <title>Complete genome sequence and analysis of deep-sea sediment isolate, Amycolatopsis sp. WP1.</title>
        <authorList>
            <person name="Wang H."/>
            <person name="Chen S."/>
            <person name="Wu Q."/>
        </authorList>
    </citation>
    <scope>NUCLEOTIDE SEQUENCE [LARGE SCALE GENOMIC DNA]</scope>
    <source>
        <strain evidence="6 7">WP1</strain>
    </source>
</reference>
<evidence type="ECO:0000313" key="7">
    <source>
        <dbReference type="Proteomes" id="UP000250434"/>
    </source>
</evidence>
<dbReference type="GO" id="GO:0003700">
    <property type="term" value="F:DNA-binding transcription factor activity"/>
    <property type="evidence" value="ECO:0007669"/>
    <property type="project" value="TreeGrafter"/>
</dbReference>
<dbReference type="GO" id="GO:0000976">
    <property type="term" value="F:transcription cis-regulatory region binding"/>
    <property type="evidence" value="ECO:0007669"/>
    <property type="project" value="TreeGrafter"/>
</dbReference>
<evidence type="ECO:0000313" key="6">
    <source>
        <dbReference type="EMBL" id="AXB44117.1"/>
    </source>
</evidence>
<dbReference type="Proteomes" id="UP000250434">
    <property type="component" value="Chromosome"/>
</dbReference>
<dbReference type="RefSeq" id="WP_113693356.1">
    <property type="nucleotide sequence ID" value="NZ_CP015163.1"/>
</dbReference>
<dbReference type="Gene3D" id="1.10.357.10">
    <property type="entry name" value="Tetracycline Repressor, domain 2"/>
    <property type="match status" value="1"/>
</dbReference>
<keyword evidence="1" id="KW-0805">Transcription regulation</keyword>
<dbReference type="InterPro" id="IPR001647">
    <property type="entry name" value="HTH_TetR"/>
</dbReference>
<feature type="DNA-binding region" description="H-T-H motif" evidence="4">
    <location>
        <begin position="30"/>
        <end position="49"/>
    </location>
</feature>
<dbReference type="InterPro" id="IPR050109">
    <property type="entry name" value="HTH-type_TetR-like_transc_reg"/>
</dbReference>
<dbReference type="InterPro" id="IPR011075">
    <property type="entry name" value="TetR_C"/>
</dbReference>
<evidence type="ECO:0000256" key="1">
    <source>
        <dbReference type="ARBA" id="ARBA00023015"/>
    </source>
</evidence>
<dbReference type="Gene3D" id="1.10.10.60">
    <property type="entry name" value="Homeodomain-like"/>
    <property type="match status" value="1"/>
</dbReference>
<dbReference type="SUPFAM" id="SSF46689">
    <property type="entry name" value="Homeodomain-like"/>
    <property type="match status" value="1"/>
</dbReference>
<evidence type="ECO:0000256" key="3">
    <source>
        <dbReference type="ARBA" id="ARBA00023163"/>
    </source>
</evidence>
<keyword evidence="3" id="KW-0804">Transcription</keyword>
<dbReference type="AlphaFoldDB" id="A0A344L7U3"/>
<dbReference type="OrthoDB" id="9796019at2"/>